<accession>A0ABY8MHU4</accession>
<dbReference type="EMBL" id="CP123443">
    <property type="protein sequence ID" value="WGK69576.1"/>
    <property type="molecule type" value="Genomic_DNA"/>
</dbReference>
<dbReference type="GO" id="GO:0008233">
    <property type="term" value="F:peptidase activity"/>
    <property type="evidence" value="ECO:0007669"/>
    <property type="project" value="UniProtKB-KW"/>
</dbReference>
<evidence type="ECO:0000313" key="2">
    <source>
        <dbReference type="EMBL" id="WGK69576.1"/>
    </source>
</evidence>
<protein>
    <submittedName>
        <fullName evidence="2">Hydrogenase maturation protease</fullName>
    </submittedName>
</protein>
<reference evidence="2 3" key="1">
    <citation type="submission" date="2023-04" db="EMBL/GenBank/DDBJ databases">
        <title>Spirochaete genome identified in red abalone sample constitutes a novel genus.</title>
        <authorList>
            <person name="Sharma S.P."/>
            <person name="Purcell C.M."/>
            <person name="Hyde J.R."/>
            <person name="Severin A.J."/>
        </authorList>
    </citation>
    <scope>NUCLEOTIDE SEQUENCE [LARGE SCALE GENOMIC DNA]</scope>
    <source>
        <strain evidence="2 3">SP-2023</strain>
    </source>
</reference>
<keyword evidence="2" id="KW-0645">Protease</keyword>
<dbReference type="RefSeq" id="WP_326927762.1">
    <property type="nucleotide sequence ID" value="NZ_CP123443.1"/>
</dbReference>
<feature type="compositionally biased region" description="Polar residues" evidence="1">
    <location>
        <begin position="176"/>
        <end position="197"/>
    </location>
</feature>
<dbReference type="PANTHER" id="PTHR30302">
    <property type="entry name" value="HYDROGENASE 1 MATURATION PROTEASE"/>
    <property type="match status" value="1"/>
</dbReference>
<feature type="region of interest" description="Disordered" evidence="1">
    <location>
        <begin position="173"/>
        <end position="197"/>
    </location>
</feature>
<dbReference type="SUPFAM" id="SSF53163">
    <property type="entry name" value="HybD-like"/>
    <property type="match status" value="1"/>
</dbReference>
<keyword evidence="3" id="KW-1185">Reference proteome</keyword>
<proteinExistence type="predicted"/>
<dbReference type="Gene3D" id="3.40.50.1450">
    <property type="entry name" value="HybD-like"/>
    <property type="match status" value="1"/>
</dbReference>
<keyword evidence="2" id="KW-0378">Hydrolase</keyword>
<dbReference type="InterPro" id="IPR000671">
    <property type="entry name" value="Peptidase_A31"/>
</dbReference>
<gene>
    <name evidence="2" type="ORF">P0082_01575</name>
</gene>
<dbReference type="Proteomes" id="UP001228690">
    <property type="component" value="Chromosome"/>
</dbReference>
<dbReference type="NCBIfam" id="TIGR00072">
    <property type="entry name" value="hydrog_prot"/>
    <property type="match status" value="1"/>
</dbReference>
<sequence length="197" mass="22047">MSVSGKSLHVSDFDLIYGIGNVGRQDDGLGWALVDELESLHPEKQLIRHYQLFWEDAALLHGLKRVLFIDACKRDRPDPIIPHAIIEQDLESGFAVEKIQAKMDISFTSHSMSLPTVAAMCELCYQSCPDIWLLSVQGYEWELQLGLTERAQQNLTQALRFITEQGVRSYGKPVFSEQSDSDSAGDTQTLLDTSVSS</sequence>
<name>A0ABY8MHU4_9SPIO</name>
<dbReference type="InterPro" id="IPR023430">
    <property type="entry name" value="Pept_HybD-like_dom_sf"/>
</dbReference>
<evidence type="ECO:0000256" key="1">
    <source>
        <dbReference type="SAM" id="MobiDB-lite"/>
    </source>
</evidence>
<evidence type="ECO:0000313" key="3">
    <source>
        <dbReference type="Proteomes" id="UP001228690"/>
    </source>
</evidence>
<dbReference type="GO" id="GO:0006508">
    <property type="term" value="P:proteolysis"/>
    <property type="evidence" value="ECO:0007669"/>
    <property type="project" value="UniProtKB-KW"/>
</dbReference>
<dbReference type="PANTHER" id="PTHR30302:SF5">
    <property type="entry name" value="SLR1876 PROTEIN"/>
    <property type="match status" value="1"/>
</dbReference>
<organism evidence="2 3">
    <name type="scientific">Candidatus Haliotispira prima</name>
    <dbReference type="NCBI Taxonomy" id="3034016"/>
    <lineage>
        <taxon>Bacteria</taxon>
        <taxon>Pseudomonadati</taxon>
        <taxon>Spirochaetota</taxon>
        <taxon>Spirochaetia</taxon>
        <taxon>Spirochaetales</taxon>
        <taxon>Spirochaetaceae</taxon>
        <taxon>Candidatus Haliotispira</taxon>
    </lineage>
</organism>